<dbReference type="EMBL" id="JAGFNK010000668">
    <property type="protein sequence ID" value="KAI9444440.1"/>
    <property type="molecule type" value="Genomic_DNA"/>
</dbReference>
<organism evidence="1 2">
    <name type="scientific">Russula earlei</name>
    <dbReference type="NCBI Taxonomy" id="71964"/>
    <lineage>
        <taxon>Eukaryota</taxon>
        <taxon>Fungi</taxon>
        <taxon>Dikarya</taxon>
        <taxon>Basidiomycota</taxon>
        <taxon>Agaricomycotina</taxon>
        <taxon>Agaricomycetes</taxon>
        <taxon>Russulales</taxon>
        <taxon>Russulaceae</taxon>
        <taxon>Russula</taxon>
    </lineage>
</organism>
<accession>A0ACC0TSY1</accession>
<evidence type="ECO:0000313" key="2">
    <source>
        <dbReference type="Proteomes" id="UP001207468"/>
    </source>
</evidence>
<reference evidence="1" key="1">
    <citation type="submission" date="2021-03" db="EMBL/GenBank/DDBJ databases">
        <title>Evolutionary priming and transition to the ectomycorrhizal habit in an iconic lineage of mushroom-forming fungi: is preadaptation a requirement?</title>
        <authorList>
            <consortium name="DOE Joint Genome Institute"/>
            <person name="Looney B.P."/>
            <person name="Miyauchi S."/>
            <person name="Morin E."/>
            <person name="Drula E."/>
            <person name="Courty P.E."/>
            <person name="Chicoki N."/>
            <person name="Fauchery L."/>
            <person name="Kohler A."/>
            <person name="Kuo A."/>
            <person name="LaButti K."/>
            <person name="Pangilinan J."/>
            <person name="Lipzen A."/>
            <person name="Riley R."/>
            <person name="Andreopoulos W."/>
            <person name="He G."/>
            <person name="Johnson J."/>
            <person name="Barry K.W."/>
            <person name="Grigoriev I.V."/>
            <person name="Nagy L."/>
            <person name="Hibbett D."/>
            <person name="Henrissat B."/>
            <person name="Matheny P.B."/>
            <person name="Labbe J."/>
            <person name="Martin A.F."/>
        </authorList>
    </citation>
    <scope>NUCLEOTIDE SEQUENCE</scope>
    <source>
        <strain evidence="1">BPL698</strain>
    </source>
</reference>
<keyword evidence="2" id="KW-1185">Reference proteome</keyword>
<dbReference type="Proteomes" id="UP001207468">
    <property type="component" value="Unassembled WGS sequence"/>
</dbReference>
<gene>
    <name evidence="1" type="ORF">F5148DRAFT_1254992</name>
</gene>
<sequence>MSENRIGIIRQLVPQSQLGPRKACRTRRERRQHESPPRTHSTTFALADCWCLQVLLSKGAKVYMATRSEEKAQRTIYELKHGVMYMPFDRVTSQGYDLQFGTNVLGHFYLTKLLLPVLTVTAKKAPEKTVRVVNLSVETIRLRNARNLAQSSYSGRARLALSSFRTNSTRRYGGEGIVSIPQPGQISPVKLASLVGRIE</sequence>
<name>A0ACC0TSY1_9AGAM</name>
<comment type="caution">
    <text evidence="1">The sequence shown here is derived from an EMBL/GenBank/DDBJ whole genome shotgun (WGS) entry which is preliminary data.</text>
</comment>
<protein>
    <submittedName>
        <fullName evidence="1">Uncharacterized protein</fullName>
    </submittedName>
</protein>
<evidence type="ECO:0000313" key="1">
    <source>
        <dbReference type="EMBL" id="KAI9444440.1"/>
    </source>
</evidence>
<proteinExistence type="predicted"/>